<dbReference type="GO" id="GO:0003676">
    <property type="term" value="F:nucleic acid binding"/>
    <property type="evidence" value="ECO:0007669"/>
    <property type="project" value="InterPro"/>
</dbReference>
<evidence type="ECO:0000313" key="4">
    <source>
        <dbReference type="Proteomes" id="UP000189670"/>
    </source>
</evidence>
<dbReference type="SMART" id="SM00471">
    <property type="entry name" value="HDc"/>
    <property type="match status" value="1"/>
</dbReference>
<feature type="domain" description="HD" evidence="2">
    <location>
        <begin position="162"/>
        <end position="283"/>
    </location>
</feature>
<evidence type="ECO:0000259" key="2">
    <source>
        <dbReference type="PROSITE" id="PS51831"/>
    </source>
</evidence>
<dbReference type="CDD" id="cd04492">
    <property type="entry name" value="YhaM_OBF_like"/>
    <property type="match status" value="1"/>
</dbReference>
<dbReference type="PANTHER" id="PTHR37294:SF1">
    <property type="entry name" value="3'-5' EXORIBONUCLEASE YHAM"/>
    <property type="match status" value="1"/>
</dbReference>
<dbReference type="GO" id="GO:0016787">
    <property type="term" value="F:hydrolase activity"/>
    <property type="evidence" value="ECO:0007669"/>
    <property type="project" value="UniProtKB-KW"/>
</dbReference>
<dbReference type="NCBIfam" id="TIGR00277">
    <property type="entry name" value="HDIG"/>
    <property type="match status" value="1"/>
</dbReference>
<evidence type="ECO:0000256" key="1">
    <source>
        <dbReference type="ARBA" id="ARBA00022801"/>
    </source>
</evidence>
<dbReference type="Proteomes" id="UP000189670">
    <property type="component" value="Unassembled WGS sequence"/>
</dbReference>
<dbReference type="PROSITE" id="PS51831">
    <property type="entry name" value="HD"/>
    <property type="match status" value="1"/>
</dbReference>
<sequence length="318" mass="36836">MKTLFIESFVDGQSIQDIFIVTEKKWSHKKDGEPFIQIRLTDRTGSIRGVIWDNVKTISDNFDHGDYVQIEARVTTYRDSLQLTVFSVKRILAENINPGDFIPKCKRDPAQMFHQLQSQSRTVANPFLNTLLQKFWEDTDFVEKFCIAPAAKKMHHAYLGGLLEHTLSVSILVDRVIKCHYRGIDRDLLLTGAMLHDIGKIHEYEYTTFIDYSDEGRLLNHIVIGLRMIDKKLLSIPDFPRDTGQLLRHLIVSHHGIREYGSPEPPKTLEAVILHYLDDLDSKIMGIREFLEKSDPSLEWTSYFYPMERQFFKGTASC</sequence>
<dbReference type="InterPro" id="IPR003607">
    <property type="entry name" value="HD/PDEase_dom"/>
</dbReference>
<dbReference type="Gene3D" id="1.10.3210.10">
    <property type="entry name" value="Hypothetical protein af1432"/>
    <property type="match status" value="1"/>
</dbReference>
<dbReference type="EMBL" id="ATBP01000190">
    <property type="protein sequence ID" value="ETR72044.1"/>
    <property type="molecule type" value="Genomic_DNA"/>
</dbReference>
<organism evidence="3 4">
    <name type="scientific">Candidatus Magnetoglobus multicellularis str. Araruama</name>
    <dbReference type="NCBI Taxonomy" id="890399"/>
    <lineage>
        <taxon>Bacteria</taxon>
        <taxon>Pseudomonadati</taxon>
        <taxon>Thermodesulfobacteriota</taxon>
        <taxon>Desulfobacteria</taxon>
        <taxon>Desulfobacterales</taxon>
        <taxon>Desulfobacteraceae</taxon>
        <taxon>Candidatus Magnetoglobus</taxon>
    </lineage>
</organism>
<reference evidence="4" key="1">
    <citation type="submission" date="2012-11" db="EMBL/GenBank/DDBJ databases">
        <authorList>
            <person name="Lucero-Rivera Y.E."/>
            <person name="Tovar-Ramirez D."/>
        </authorList>
    </citation>
    <scope>NUCLEOTIDE SEQUENCE [LARGE SCALE GENOMIC DNA]</scope>
    <source>
        <strain evidence="4">Araruama</strain>
    </source>
</reference>
<keyword evidence="1" id="KW-0378">Hydrolase</keyword>
<evidence type="ECO:0000313" key="3">
    <source>
        <dbReference type="EMBL" id="ETR72044.1"/>
    </source>
</evidence>
<dbReference type="CDD" id="cd00077">
    <property type="entry name" value="HDc"/>
    <property type="match status" value="1"/>
</dbReference>
<dbReference type="InterPro" id="IPR006674">
    <property type="entry name" value="HD_domain"/>
</dbReference>
<dbReference type="AlphaFoldDB" id="A0A1V1PB97"/>
<protein>
    <submittedName>
        <fullName evidence="3">CMP-binding protein</fullName>
    </submittedName>
</protein>
<dbReference type="Pfam" id="PF01336">
    <property type="entry name" value="tRNA_anti-codon"/>
    <property type="match status" value="1"/>
</dbReference>
<dbReference type="InterPro" id="IPR050798">
    <property type="entry name" value="YhaM_exoribonuc/phosphodiest"/>
</dbReference>
<dbReference type="PANTHER" id="PTHR37294">
    <property type="entry name" value="3'-5' EXORIBONUCLEASE YHAM"/>
    <property type="match status" value="1"/>
</dbReference>
<dbReference type="InterPro" id="IPR004365">
    <property type="entry name" value="NA-bd_OB_tRNA"/>
</dbReference>
<gene>
    <name evidence="3" type="ORF">OMM_02022</name>
</gene>
<dbReference type="SUPFAM" id="SSF50249">
    <property type="entry name" value="Nucleic acid-binding proteins"/>
    <property type="match status" value="1"/>
</dbReference>
<dbReference type="SUPFAM" id="SSF109604">
    <property type="entry name" value="HD-domain/PDEase-like"/>
    <property type="match status" value="1"/>
</dbReference>
<proteinExistence type="predicted"/>
<dbReference type="Gene3D" id="2.40.50.140">
    <property type="entry name" value="Nucleic acid-binding proteins"/>
    <property type="match status" value="1"/>
</dbReference>
<name>A0A1V1PB97_9BACT</name>
<accession>A0A1V1PB97</accession>
<dbReference type="InterPro" id="IPR012340">
    <property type="entry name" value="NA-bd_OB-fold"/>
</dbReference>
<dbReference type="Pfam" id="PF01966">
    <property type="entry name" value="HD"/>
    <property type="match status" value="1"/>
</dbReference>
<comment type="caution">
    <text evidence="3">The sequence shown here is derived from an EMBL/GenBank/DDBJ whole genome shotgun (WGS) entry which is preliminary data.</text>
</comment>
<dbReference type="GO" id="GO:0031125">
    <property type="term" value="P:rRNA 3'-end processing"/>
    <property type="evidence" value="ECO:0007669"/>
    <property type="project" value="TreeGrafter"/>
</dbReference>
<dbReference type="InterPro" id="IPR006675">
    <property type="entry name" value="HDIG_dom"/>
</dbReference>